<gene>
    <name evidence="2" type="ORF">KALB_2890</name>
</gene>
<dbReference type="eggNOG" id="COG5424">
    <property type="taxonomic scope" value="Bacteria"/>
</dbReference>
<dbReference type="SFLD" id="SFLDG01162">
    <property type="entry name" value="I"/>
    <property type="match status" value="1"/>
</dbReference>
<dbReference type="AlphaFoldDB" id="W5W4V5"/>
<proteinExistence type="predicted"/>
<evidence type="ECO:0000313" key="2">
    <source>
        <dbReference type="EMBL" id="AHH96258.1"/>
    </source>
</evidence>
<sequence length="359" mass="38716">MTSTEPSLRRLANDQVRALASAVGLGTPQVAEELVTELLGVAGTHPLCTPPHWQSDISDDQTPVEFSIAFDTAGNPTLRMLGAPVARPGDGQVAAALRLLATWADRYQLSLDRFEAVRELFLPPNAQGFGLWFSVIFRPEPEFKVYLDPNARGGAQAPALVAHALRVLGLAPAHPVIAHHALARPQDRFAFFALDLHAGAQARVKVYVAHHEAGAEVAERACLAVPGVDPEQVSAFCRTVGGPLPFTTRPLISSYSFSDPGSAVPDNYSLYVPVREAVADDEVTLNRLRTVLREQGLRPDVLEQALRGIARRPLAEGVGMIPHVSLRTGSTRQGLTVYLSTEAFHTTPARSRTGHHSHA</sequence>
<evidence type="ECO:0000313" key="3">
    <source>
        <dbReference type="Proteomes" id="UP000019225"/>
    </source>
</evidence>
<dbReference type="RefSeq" id="WP_025356400.1">
    <property type="nucleotide sequence ID" value="NZ_CP007155.1"/>
</dbReference>
<keyword evidence="3" id="KW-1185">Reference proteome</keyword>
<dbReference type="STRING" id="1449976.KALB_2890"/>
<dbReference type="OrthoDB" id="513465at2"/>
<dbReference type="Proteomes" id="UP000019225">
    <property type="component" value="Chromosome"/>
</dbReference>
<dbReference type="Pfam" id="PF11991">
    <property type="entry name" value="Trp_DMAT"/>
    <property type="match status" value="1"/>
</dbReference>
<evidence type="ECO:0008006" key="4">
    <source>
        <dbReference type="Google" id="ProtNLM"/>
    </source>
</evidence>
<dbReference type="HOGENOM" id="CLU_062983_0_0_11"/>
<dbReference type="InterPro" id="IPR017795">
    <property type="entry name" value="ABBA_NscD-like"/>
</dbReference>
<dbReference type="SFLD" id="SFLDS00036">
    <property type="entry name" value="Aromatic_Prenyltransferase"/>
    <property type="match status" value="1"/>
</dbReference>
<name>W5W4V5_9PSEU</name>
<dbReference type="InterPro" id="IPR033964">
    <property type="entry name" value="ABBA"/>
</dbReference>
<accession>W5W4V5</accession>
<keyword evidence="1" id="KW-0808">Transferase</keyword>
<protein>
    <recommendedName>
        <fullName evidence="4">Tryptophan dimethylallyltransferase</fullName>
    </recommendedName>
</protein>
<organism evidence="2 3">
    <name type="scientific">Kutzneria albida DSM 43870</name>
    <dbReference type="NCBI Taxonomy" id="1449976"/>
    <lineage>
        <taxon>Bacteria</taxon>
        <taxon>Bacillati</taxon>
        <taxon>Actinomycetota</taxon>
        <taxon>Actinomycetes</taxon>
        <taxon>Pseudonocardiales</taxon>
        <taxon>Pseudonocardiaceae</taxon>
        <taxon>Kutzneria</taxon>
    </lineage>
</organism>
<reference evidence="2 3" key="1">
    <citation type="journal article" date="2014" name="BMC Genomics">
        <title>Complete genome sequence of producer of the glycopeptide antibiotic Aculeximycin Kutzneria albida DSM 43870T, a representative of minor genus of Pseudonocardiaceae.</title>
        <authorList>
            <person name="Rebets Y."/>
            <person name="Tokovenko B."/>
            <person name="Lushchyk I."/>
            <person name="Ruckert C."/>
            <person name="Zaburannyi N."/>
            <person name="Bechthold A."/>
            <person name="Kalinowski J."/>
            <person name="Luzhetskyy A."/>
        </authorList>
    </citation>
    <scope>NUCLEOTIDE SEQUENCE [LARGE SCALE GENOMIC DNA]</scope>
    <source>
        <strain evidence="2">DSM 43870</strain>
    </source>
</reference>
<dbReference type="GO" id="GO:0009820">
    <property type="term" value="P:alkaloid metabolic process"/>
    <property type="evidence" value="ECO:0007669"/>
    <property type="project" value="InterPro"/>
</dbReference>
<dbReference type="EMBL" id="CP007155">
    <property type="protein sequence ID" value="AHH96258.1"/>
    <property type="molecule type" value="Genomic_DNA"/>
</dbReference>
<dbReference type="GO" id="GO:0016765">
    <property type="term" value="F:transferase activity, transferring alkyl or aryl (other than methyl) groups"/>
    <property type="evidence" value="ECO:0007669"/>
    <property type="project" value="InterPro"/>
</dbReference>
<evidence type="ECO:0000256" key="1">
    <source>
        <dbReference type="ARBA" id="ARBA00022679"/>
    </source>
</evidence>
<dbReference type="KEGG" id="kal:KALB_2890"/>